<evidence type="ECO:0000256" key="1">
    <source>
        <dbReference type="SAM" id="MobiDB-lite"/>
    </source>
</evidence>
<feature type="region of interest" description="Disordered" evidence="1">
    <location>
        <begin position="1"/>
        <end position="21"/>
    </location>
</feature>
<feature type="compositionally biased region" description="Low complexity" evidence="1">
    <location>
        <begin position="11"/>
        <end position="21"/>
    </location>
</feature>
<proteinExistence type="predicted"/>
<dbReference type="RefSeq" id="WP_394837465.1">
    <property type="nucleotide sequence ID" value="NZ_CP089929.1"/>
</dbReference>
<dbReference type="EMBL" id="CP089983">
    <property type="protein sequence ID" value="WXB07798.1"/>
    <property type="molecule type" value="Genomic_DNA"/>
</dbReference>
<reference evidence="2" key="1">
    <citation type="submission" date="2021-12" db="EMBL/GenBank/DDBJ databases">
        <title>Discovery of the Pendulisporaceae a myxobacterial family with distinct sporulation behavior and unique specialized metabolism.</title>
        <authorList>
            <person name="Garcia R."/>
            <person name="Popoff A."/>
            <person name="Bader C.D."/>
            <person name="Loehr J."/>
            <person name="Walesch S."/>
            <person name="Walt C."/>
            <person name="Boldt J."/>
            <person name="Bunk B."/>
            <person name="Haeckl F.J.F.P.J."/>
            <person name="Gunesch A.P."/>
            <person name="Birkelbach J."/>
            <person name="Nuebel U."/>
            <person name="Pietschmann T."/>
            <person name="Bach T."/>
            <person name="Mueller R."/>
        </authorList>
    </citation>
    <scope>NUCLEOTIDE SEQUENCE</scope>
    <source>
        <strain evidence="2">MSr11367</strain>
    </source>
</reference>
<evidence type="ECO:0000313" key="3">
    <source>
        <dbReference type="Proteomes" id="UP001374803"/>
    </source>
</evidence>
<dbReference type="Proteomes" id="UP001374803">
    <property type="component" value="Chromosome"/>
</dbReference>
<organism evidence="2 3">
    <name type="scientific">Pendulispora rubella</name>
    <dbReference type="NCBI Taxonomy" id="2741070"/>
    <lineage>
        <taxon>Bacteria</taxon>
        <taxon>Pseudomonadati</taxon>
        <taxon>Myxococcota</taxon>
        <taxon>Myxococcia</taxon>
        <taxon>Myxococcales</taxon>
        <taxon>Sorangiineae</taxon>
        <taxon>Pendulisporaceae</taxon>
        <taxon>Pendulispora</taxon>
    </lineage>
</organism>
<gene>
    <name evidence="2" type="ORF">LVJ94_11205</name>
</gene>
<keyword evidence="3" id="KW-1185">Reference proteome</keyword>
<name>A0ABZ2LCZ7_9BACT</name>
<accession>A0ABZ2LCZ7</accession>
<evidence type="ECO:0000313" key="2">
    <source>
        <dbReference type="EMBL" id="WXB07798.1"/>
    </source>
</evidence>
<sequence length="143" mass="14615">MTESRDVRGVDPANAPAAAPSSDAYEYVARRPLTTVGLAEGRGLPREIAQRATDSVADAMQRCGADAAAQGKWARGAARVVARIAPDGNLSGLQVSKVSPGANVAANVILCFIAPIKALTFPPADTDAGVTQRGIAFEAAWGG</sequence>
<protein>
    <submittedName>
        <fullName evidence="2">Uncharacterized protein</fullName>
    </submittedName>
</protein>